<sequence length="100" mass="12188">MEGLFKEFKYRFTYPNVAFIYETVFERADIEYLTDYFNPEEETFRLRLTRPQKDTLLHDFLRVRLDLDYEYFEDKVGKSEIIEEYEKILTTCVFPITAGI</sequence>
<proteinExistence type="predicted"/>
<dbReference type="RefSeq" id="WP_326091366.1">
    <property type="nucleotide sequence ID" value="NZ_JARLKZ010000026.1"/>
</dbReference>
<name>A0ABU6GWK8_9BACL</name>
<keyword evidence="2" id="KW-1185">Reference proteome</keyword>
<evidence type="ECO:0000313" key="2">
    <source>
        <dbReference type="Proteomes" id="UP001344632"/>
    </source>
</evidence>
<protein>
    <submittedName>
        <fullName evidence="1">Uncharacterized protein</fullName>
    </submittedName>
</protein>
<dbReference type="Proteomes" id="UP001344632">
    <property type="component" value="Unassembled WGS sequence"/>
</dbReference>
<comment type="caution">
    <text evidence="1">The sequence shown here is derived from an EMBL/GenBank/DDBJ whole genome shotgun (WGS) entry which is preliminary data.</text>
</comment>
<reference evidence="1 2" key="1">
    <citation type="submission" date="2023-03" db="EMBL/GenBank/DDBJ databases">
        <title>Bacillus Genome Sequencing.</title>
        <authorList>
            <person name="Dunlap C."/>
        </authorList>
    </citation>
    <scope>NUCLEOTIDE SEQUENCE [LARGE SCALE GENOMIC DNA]</scope>
    <source>
        <strain evidence="1 2">BD-525</strain>
    </source>
</reference>
<organism evidence="1 2">
    <name type="scientific">Paenibacillus dokdonensis</name>
    <dbReference type="NCBI Taxonomy" id="2567944"/>
    <lineage>
        <taxon>Bacteria</taxon>
        <taxon>Bacillati</taxon>
        <taxon>Bacillota</taxon>
        <taxon>Bacilli</taxon>
        <taxon>Bacillales</taxon>
        <taxon>Paenibacillaceae</taxon>
        <taxon>Paenibacillus</taxon>
    </lineage>
</organism>
<accession>A0ABU6GWK8</accession>
<dbReference type="EMBL" id="JARLKZ010000026">
    <property type="protein sequence ID" value="MEC0243638.1"/>
    <property type="molecule type" value="Genomic_DNA"/>
</dbReference>
<evidence type="ECO:0000313" key="1">
    <source>
        <dbReference type="EMBL" id="MEC0243638.1"/>
    </source>
</evidence>
<gene>
    <name evidence="1" type="ORF">P4H66_27895</name>
</gene>